<dbReference type="OrthoDB" id="48057at2759"/>
<proteinExistence type="inferred from homology"/>
<dbReference type="HOGENOM" id="CLU_029722_0_0_1"/>
<evidence type="ECO:0000313" key="5">
    <source>
        <dbReference type="Proteomes" id="UP000053424"/>
    </source>
</evidence>
<dbReference type="STRING" id="686832.A0A0C3CF38"/>
<evidence type="ECO:0000256" key="2">
    <source>
        <dbReference type="RuleBase" id="RU003844"/>
    </source>
</evidence>
<comment type="similarity">
    <text evidence="1 2">Belongs to the OSBP family.</text>
</comment>
<protein>
    <recommendedName>
        <fullName evidence="6">Oxysterol-binding protein</fullName>
    </recommendedName>
</protein>
<dbReference type="PANTHER" id="PTHR10972:SF212">
    <property type="entry name" value="OXYSTEROL-BINDING PROTEIN-LIKE PROTEIN 1"/>
    <property type="match status" value="1"/>
</dbReference>
<keyword evidence="5" id="KW-1185">Reference proteome</keyword>
<evidence type="ECO:0000256" key="3">
    <source>
        <dbReference type="SAM" id="MobiDB-lite"/>
    </source>
</evidence>
<organism evidence="4 5">
    <name type="scientific">Hebeloma cylindrosporum</name>
    <dbReference type="NCBI Taxonomy" id="76867"/>
    <lineage>
        <taxon>Eukaryota</taxon>
        <taxon>Fungi</taxon>
        <taxon>Dikarya</taxon>
        <taxon>Basidiomycota</taxon>
        <taxon>Agaricomycotina</taxon>
        <taxon>Agaricomycetes</taxon>
        <taxon>Agaricomycetidae</taxon>
        <taxon>Agaricales</taxon>
        <taxon>Agaricineae</taxon>
        <taxon>Hymenogastraceae</taxon>
        <taxon>Hebeloma</taxon>
    </lineage>
</organism>
<feature type="region of interest" description="Disordered" evidence="3">
    <location>
        <begin position="406"/>
        <end position="458"/>
    </location>
</feature>
<feature type="compositionally biased region" description="Low complexity" evidence="3">
    <location>
        <begin position="210"/>
        <end position="232"/>
    </location>
</feature>
<dbReference type="SUPFAM" id="SSF144000">
    <property type="entry name" value="Oxysterol-binding protein-like"/>
    <property type="match status" value="1"/>
</dbReference>
<dbReference type="Proteomes" id="UP000053424">
    <property type="component" value="Unassembled WGS sequence"/>
</dbReference>
<name>A0A0C3CF38_HEBCY</name>
<feature type="region of interest" description="Disordered" evidence="3">
    <location>
        <begin position="1"/>
        <end position="30"/>
    </location>
</feature>
<feature type="region of interest" description="Disordered" evidence="3">
    <location>
        <begin position="163"/>
        <end position="232"/>
    </location>
</feature>
<feature type="compositionally biased region" description="Low complexity" evidence="3">
    <location>
        <begin position="163"/>
        <end position="181"/>
    </location>
</feature>
<gene>
    <name evidence="4" type="ORF">M413DRAFT_409397</name>
</gene>
<dbReference type="InterPro" id="IPR018494">
    <property type="entry name" value="Oxysterol-bd_CS"/>
</dbReference>
<evidence type="ECO:0008006" key="6">
    <source>
        <dbReference type="Google" id="ProtNLM"/>
    </source>
</evidence>
<dbReference type="InterPro" id="IPR000648">
    <property type="entry name" value="Oxysterol-bd"/>
</dbReference>
<dbReference type="PROSITE" id="PS01013">
    <property type="entry name" value="OSBP"/>
    <property type="match status" value="1"/>
</dbReference>
<feature type="compositionally biased region" description="Polar residues" evidence="3">
    <location>
        <begin position="187"/>
        <end position="196"/>
    </location>
</feature>
<dbReference type="Pfam" id="PF01237">
    <property type="entry name" value="Oxysterol_BP"/>
    <property type="match status" value="2"/>
</dbReference>
<accession>A0A0C3CF38</accession>
<evidence type="ECO:0000313" key="4">
    <source>
        <dbReference type="EMBL" id="KIM42206.1"/>
    </source>
</evidence>
<feature type="compositionally biased region" description="Low complexity" evidence="3">
    <location>
        <begin position="414"/>
        <end position="435"/>
    </location>
</feature>
<evidence type="ECO:0000256" key="1">
    <source>
        <dbReference type="ARBA" id="ARBA00008842"/>
    </source>
</evidence>
<sequence>MSAPPIHDSSAHDDDDAPGPPISVPDSGDTGEGGKLKMIVQLVKKCLGVKDIAAMRLSLPASLLEPIPNLEYWNYLDRPDVFAAINDSDDPFLRMLAVLRFVFTKDLKFVHGKICKPYNSVLGEHFRAHWDVVPNPYTPDEPDDTIRPEEPWVSETGSVKSFKSVKSGKSSKSTTSGISAFSKRKSPSTAPTSPQQLIDDDNSRVAAQVSNLSLTHNNSTGTTTTTNAPSSSCSSPDAVRIIYLTEQVSHHPPISAYFASMSGIDQISAKVSGTTLRVAPGQFNQGIFVHLTGGHGAGERYRLTHPVASVNGILRGSFYATISESTIITCEGGKPGHKFRTVVEYKEESWLGRAHYLCEGVIHTVFESDANHCAEWTRVKHVPRNRVVAAFEGCWKGKIRWKRVGTGSYPPTPDSNNINNINTNIPRSTSSSPSPSHEKLPTPSIASASRSKADISSGIDGVEDGEWMELIDVSRLGVIPKAVRPLERQQPRESRKLWENVTERLMKKEFSEATREKVMIEQRQRDEAAERKKKGVEFVPRYFSKDLEKGYADLTDEGWAAVEEEIKEDTGFCIEGIDPKATLAG</sequence>
<dbReference type="InterPro" id="IPR037239">
    <property type="entry name" value="OSBP_sf"/>
</dbReference>
<dbReference type="GO" id="GO:0016020">
    <property type="term" value="C:membrane"/>
    <property type="evidence" value="ECO:0007669"/>
    <property type="project" value="TreeGrafter"/>
</dbReference>
<dbReference type="Gene3D" id="3.30.70.3490">
    <property type="match status" value="1"/>
</dbReference>
<dbReference type="AlphaFoldDB" id="A0A0C3CF38"/>
<dbReference type="Gene3D" id="2.40.160.120">
    <property type="match status" value="1"/>
</dbReference>
<dbReference type="GO" id="GO:0005829">
    <property type="term" value="C:cytosol"/>
    <property type="evidence" value="ECO:0007669"/>
    <property type="project" value="TreeGrafter"/>
</dbReference>
<dbReference type="GO" id="GO:0032934">
    <property type="term" value="F:sterol binding"/>
    <property type="evidence" value="ECO:0007669"/>
    <property type="project" value="TreeGrafter"/>
</dbReference>
<dbReference type="PANTHER" id="PTHR10972">
    <property type="entry name" value="OXYSTEROL-BINDING PROTEIN-RELATED"/>
    <property type="match status" value="1"/>
</dbReference>
<reference evidence="4 5" key="1">
    <citation type="submission" date="2014-04" db="EMBL/GenBank/DDBJ databases">
        <authorList>
            <consortium name="DOE Joint Genome Institute"/>
            <person name="Kuo A."/>
            <person name="Gay G."/>
            <person name="Dore J."/>
            <person name="Kohler A."/>
            <person name="Nagy L.G."/>
            <person name="Floudas D."/>
            <person name="Copeland A."/>
            <person name="Barry K.W."/>
            <person name="Cichocki N."/>
            <person name="Veneault-Fourrey C."/>
            <person name="LaButti K."/>
            <person name="Lindquist E.A."/>
            <person name="Lipzen A."/>
            <person name="Lundell T."/>
            <person name="Morin E."/>
            <person name="Murat C."/>
            <person name="Sun H."/>
            <person name="Tunlid A."/>
            <person name="Henrissat B."/>
            <person name="Grigoriev I.V."/>
            <person name="Hibbett D.S."/>
            <person name="Martin F."/>
            <person name="Nordberg H.P."/>
            <person name="Cantor M.N."/>
            <person name="Hua S.X."/>
        </authorList>
    </citation>
    <scope>NUCLEOTIDE SEQUENCE [LARGE SCALE GENOMIC DNA]</scope>
    <source>
        <strain evidence="5">h7</strain>
    </source>
</reference>
<dbReference type="EMBL" id="KN831778">
    <property type="protein sequence ID" value="KIM42206.1"/>
    <property type="molecule type" value="Genomic_DNA"/>
</dbReference>
<reference evidence="5" key="2">
    <citation type="submission" date="2015-01" db="EMBL/GenBank/DDBJ databases">
        <title>Evolutionary Origins and Diversification of the Mycorrhizal Mutualists.</title>
        <authorList>
            <consortium name="DOE Joint Genome Institute"/>
            <consortium name="Mycorrhizal Genomics Consortium"/>
            <person name="Kohler A."/>
            <person name="Kuo A."/>
            <person name="Nagy L.G."/>
            <person name="Floudas D."/>
            <person name="Copeland A."/>
            <person name="Barry K.W."/>
            <person name="Cichocki N."/>
            <person name="Veneault-Fourrey C."/>
            <person name="LaButti K."/>
            <person name="Lindquist E.A."/>
            <person name="Lipzen A."/>
            <person name="Lundell T."/>
            <person name="Morin E."/>
            <person name="Murat C."/>
            <person name="Riley R."/>
            <person name="Ohm R."/>
            <person name="Sun H."/>
            <person name="Tunlid A."/>
            <person name="Henrissat B."/>
            <person name="Grigoriev I.V."/>
            <person name="Hibbett D.S."/>
            <person name="Martin F."/>
        </authorList>
    </citation>
    <scope>NUCLEOTIDE SEQUENCE [LARGE SCALE GENOMIC DNA]</scope>
    <source>
        <strain evidence="5">h7</strain>
    </source>
</reference>